<name>A0A285UPH8_9STAP</name>
<dbReference type="AlphaFoldDB" id="A0A285UPH8"/>
<keyword evidence="2" id="KW-1185">Reference proteome</keyword>
<protein>
    <submittedName>
        <fullName evidence="1">Uncharacterized protein</fullName>
    </submittedName>
</protein>
<dbReference type="Proteomes" id="UP000219412">
    <property type="component" value="Unassembled WGS sequence"/>
</dbReference>
<dbReference type="EMBL" id="OBQF01000005">
    <property type="protein sequence ID" value="SOC43607.1"/>
    <property type="molecule type" value="Genomic_DNA"/>
</dbReference>
<accession>A0A285UPH8</accession>
<proteinExistence type="predicted"/>
<sequence length="139" mass="15904">MDRRINDLIKNKHNVKVSKEDKEQRLENFISDLSSLVVKMNDALYKIGADCGITLLPENNPTNQFLITENKTGTVIYSLKIDKDAQILNVGFEKERFLKAYYISLNEGIIIESVDNGSPINLEDILMLDLKRIIEINSF</sequence>
<evidence type="ECO:0000313" key="2">
    <source>
        <dbReference type="Proteomes" id="UP000219412"/>
    </source>
</evidence>
<organism evidence="1 2">
    <name type="scientific">Salinicoccus kekensis</name>
    <dbReference type="NCBI Taxonomy" id="714307"/>
    <lineage>
        <taxon>Bacteria</taxon>
        <taxon>Bacillati</taxon>
        <taxon>Bacillota</taxon>
        <taxon>Bacilli</taxon>
        <taxon>Bacillales</taxon>
        <taxon>Staphylococcaceae</taxon>
        <taxon>Salinicoccus</taxon>
    </lineage>
</organism>
<reference evidence="2" key="1">
    <citation type="submission" date="2017-08" db="EMBL/GenBank/DDBJ databases">
        <authorList>
            <person name="Varghese N."/>
            <person name="Submissions S."/>
        </authorList>
    </citation>
    <scope>NUCLEOTIDE SEQUENCE [LARGE SCALE GENOMIC DNA]</scope>
    <source>
        <strain evidence="2">DSM 23173</strain>
    </source>
</reference>
<evidence type="ECO:0000313" key="1">
    <source>
        <dbReference type="EMBL" id="SOC43607.1"/>
    </source>
</evidence>
<gene>
    <name evidence="1" type="ORF">SAMN05878391_2040</name>
</gene>
<dbReference type="RefSeq" id="WP_097041736.1">
    <property type="nucleotide sequence ID" value="NZ_OBQF01000005.1"/>
</dbReference>